<dbReference type="OrthoDB" id="5599163at2759"/>
<keyword evidence="1" id="KW-0472">Membrane</keyword>
<dbReference type="STRING" id="436010.A0A166RCE9"/>
<keyword evidence="1" id="KW-1133">Transmembrane helix</keyword>
<evidence type="ECO:0000313" key="2">
    <source>
        <dbReference type="EMBL" id="KZP28135.1"/>
    </source>
</evidence>
<feature type="transmembrane region" description="Helical" evidence="1">
    <location>
        <begin position="7"/>
        <end position="24"/>
    </location>
</feature>
<proteinExistence type="predicted"/>
<evidence type="ECO:0000313" key="3">
    <source>
        <dbReference type="Proteomes" id="UP000076532"/>
    </source>
</evidence>
<sequence length="310" mass="34923">MLRYILLITYYRTSWLFVATLLIYPPSFRIIGYVYIYVLVLRLGLRIYNIHSHSRFSDNRTTRAGLVNSNIAAINFISIIPNHHSNQPSGPLKRTPQILHSNPPTPFIPRTTKPAVPQPHDPISANYAVQNLTVFTSKNADIELDDIILVPPTEESLAQGAASVFTAYKRVAVKVKPVSGTFPESARVKREIPVDPLLNLPSLSQHPPKFVPSAYLTQERLDEIAFNPDGFLSSEEERLFEQVLQNNEASLAFEETDRGTLKDSYFSPYIMPIVPHIPWEDRNIPIPPGIRDKVIEVLKAKISAGVYEPS</sequence>
<accession>A0A166RCE9</accession>
<gene>
    <name evidence="2" type="ORF">FIBSPDRAFT_729617</name>
</gene>
<dbReference type="AlphaFoldDB" id="A0A166RCE9"/>
<feature type="non-terminal residue" evidence="2">
    <location>
        <position position="310"/>
    </location>
</feature>
<protein>
    <submittedName>
        <fullName evidence="2">Uncharacterized protein</fullName>
    </submittedName>
</protein>
<reference evidence="2 3" key="1">
    <citation type="journal article" date="2016" name="Mol. Biol. Evol.">
        <title>Comparative Genomics of Early-Diverging Mushroom-Forming Fungi Provides Insights into the Origins of Lignocellulose Decay Capabilities.</title>
        <authorList>
            <person name="Nagy L.G."/>
            <person name="Riley R."/>
            <person name="Tritt A."/>
            <person name="Adam C."/>
            <person name="Daum C."/>
            <person name="Floudas D."/>
            <person name="Sun H."/>
            <person name="Yadav J.S."/>
            <person name="Pangilinan J."/>
            <person name="Larsson K.H."/>
            <person name="Matsuura K."/>
            <person name="Barry K."/>
            <person name="Labutti K."/>
            <person name="Kuo R."/>
            <person name="Ohm R.A."/>
            <person name="Bhattacharya S.S."/>
            <person name="Shirouzu T."/>
            <person name="Yoshinaga Y."/>
            <person name="Martin F.M."/>
            <person name="Grigoriev I.V."/>
            <person name="Hibbett D.S."/>
        </authorList>
    </citation>
    <scope>NUCLEOTIDE SEQUENCE [LARGE SCALE GENOMIC DNA]</scope>
    <source>
        <strain evidence="2 3">CBS 109695</strain>
    </source>
</reference>
<dbReference type="EMBL" id="KV417505">
    <property type="protein sequence ID" value="KZP28135.1"/>
    <property type="molecule type" value="Genomic_DNA"/>
</dbReference>
<keyword evidence="3" id="KW-1185">Reference proteome</keyword>
<organism evidence="2 3">
    <name type="scientific">Athelia psychrophila</name>
    <dbReference type="NCBI Taxonomy" id="1759441"/>
    <lineage>
        <taxon>Eukaryota</taxon>
        <taxon>Fungi</taxon>
        <taxon>Dikarya</taxon>
        <taxon>Basidiomycota</taxon>
        <taxon>Agaricomycotina</taxon>
        <taxon>Agaricomycetes</taxon>
        <taxon>Agaricomycetidae</taxon>
        <taxon>Atheliales</taxon>
        <taxon>Atheliaceae</taxon>
        <taxon>Athelia</taxon>
    </lineage>
</organism>
<dbReference type="Proteomes" id="UP000076532">
    <property type="component" value="Unassembled WGS sequence"/>
</dbReference>
<keyword evidence="1" id="KW-0812">Transmembrane</keyword>
<name>A0A166RCE9_9AGAM</name>
<evidence type="ECO:0000256" key="1">
    <source>
        <dbReference type="SAM" id="Phobius"/>
    </source>
</evidence>